<dbReference type="GO" id="GO:0000976">
    <property type="term" value="F:transcription cis-regulatory region binding"/>
    <property type="evidence" value="ECO:0007669"/>
    <property type="project" value="TreeGrafter"/>
</dbReference>
<evidence type="ECO:0000256" key="3">
    <source>
        <dbReference type="ARBA" id="ARBA00023163"/>
    </source>
</evidence>
<keyword evidence="3" id="KW-0804">Transcription</keyword>
<accession>A0A917U483</accession>
<dbReference type="InterPro" id="IPR050109">
    <property type="entry name" value="HTH-type_TetR-like_transc_reg"/>
</dbReference>
<dbReference type="PRINTS" id="PR00455">
    <property type="entry name" value="HTHTETR"/>
</dbReference>
<proteinExistence type="predicted"/>
<name>A0A917U483_9ACTN</name>
<dbReference type="AlphaFoldDB" id="A0A917U483"/>
<keyword evidence="1" id="KW-0805">Transcription regulation</keyword>
<dbReference type="InterPro" id="IPR009057">
    <property type="entry name" value="Homeodomain-like_sf"/>
</dbReference>
<dbReference type="SUPFAM" id="SSF46689">
    <property type="entry name" value="Homeodomain-like"/>
    <property type="match status" value="1"/>
</dbReference>
<evidence type="ECO:0000256" key="4">
    <source>
        <dbReference type="PROSITE-ProRule" id="PRU00335"/>
    </source>
</evidence>
<evidence type="ECO:0000313" key="7">
    <source>
        <dbReference type="Proteomes" id="UP000642070"/>
    </source>
</evidence>
<dbReference type="InterPro" id="IPR036271">
    <property type="entry name" value="Tet_transcr_reg_TetR-rel_C_sf"/>
</dbReference>
<dbReference type="InterPro" id="IPR004111">
    <property type="entry name" value="Repressor_TetR_C"/>
</dbReference>
<dbReference type="SUPFAM" id="SSF48498">
    <property type="entry name" value="Tetracyclin repressor-like, C-terminal domain"/>
    <property type="match status" value="1"/>
</dbReference>
<evidence type="ECO:0000256" key="1">
    <source>
        <dbReference type="ARBA" id="ARBA00023015"/>
    </source>
</evidence>
<evidence type="ECO:0000259" key="5">
    <source>
        <dbReference type="PROSITE" id="PS50977"/>
    </source>
</evidence>
<dbReference type="PANTHER" id="PTHR30055">
    <property type="entry name" value="HTH-TYPE TRANSCRIPTIONAL REGULATOR RUTR"/>
    <property type="match status" value="1"/>
</dbReference>
<dbReference type="Gene3D" id="1.10.10.60">
    <property type="entry name" value="Homeodomain-like"/>
    <property type="match status" value="1"/>
</dbReference>
<dbReference type="Pfam" id="PF02909">
    <property type="entry name" value="TetR_C_1"/>
    <property type="match status" value="1"/>
</dbReference>
<dbReference type="Gene3D" id="1.10.357.10">
    <property type="entry name" value="Tetracycline Repressor, domain 2"/>
    <property type="match status" value="1"/>
</dbReference>
<feature type="DNA-binding region" description="H-T-H motif" evidence="4">
    <location>
        <begin position="48"/>
        <end position="67"/>
    </location>
</feature>
<dbReference type="Pfam" id="PF00440">
    <property type="entry name" value="TetR_N"/>
    <property type="match status" value="1"/>
</dbReference>
<evidence type="ECO:0000256" key="2">
    <source>
        <dbReference type="ARBA" id="ARBA00023125"/>
    </source>
</evidence>
<comment type="caution">
    <text evidence="6">The sequence shown here is derived from an EMBL/GenBank/DDBJ whole genome shotgun (WGS) entry which is preliminary data.</text>
</comment>
<organism evidence="6 7">
    <name type="scientific">Dactylosporangium sucinum</name>
    <dbReference type="NCBI Taxonomy" id="1424081"/>
    <lineage>
        <taxon>Bacteria</taxon>
        <taxon>Bacillati</taxon>
        <taxon>Actinomycetota</taxon>
        <taxon>Actinomycetes</taxon>
        <taxon>Micromonosporales</taxon>
        <taxon>Micromonosporaceae</taxon>
        <taxon>Dactylosporangium</taxon>
    </lineage>
</organism>
<dbReference type="PROSITE" id="PS50977">
    <property type="entry name" value="HTH_TETR_2"/>
    <property type="match status" value="1"/>
</dbReference>
<dbReference type="GO" id="GO:0003700">
    <property type="term" value="F:DNA-binding transcription factor activity"/>
    <property type="evidence" value="ECO:0007669"/>
    <property type="project" value="TreeGrafter"/>
</dbReference>
<dbReference type="GO" id="GO:0045892">
    <property type="term" value="P:negative regulation of DNA-templated transcription"/>
    <property type="evidence" value="ECO:0007669"/>
    <property type="project" value="InterPro"/>
</dbReference>
<dbReference type="Proteomes" id="UP000642070">
    <property type="component" value="Unassembled WGS sequence"/>
</dbReference>
<sequence length="221" mass="23232">MSELPNGLRLSWGLVEAPTRGRPASITAGEIVAAGVGLADAEGLAAVSMPRVAAQVGVTQNALYRHIASKAELVMLMADEASGPPPVLETGDGWRAAVRVWAGGLIARYQAHPWLLDVRLRAPVTRNAVLWTEAFLQATRGIGLPVEQRLECALLVDGYARHIAALSRDLADYEAGATADLVPLLEANGCTELAAYLRAAPSGGGFEFGLERVLDGMAALL</sequence>
<feature type="domain" description="HTH tetR-type" evidence="5">
    <location>
        <begin position="25"/>
        <end position="85"/>
    </location>
</feature>
<evidence type="ECO:0000313" key="6">
    <source>
        <dbReference type="EMBL" id="GGM56512.1"/>
    </source>
</evidence>
<gene>
    <name evidence="6" type="ORF">GCM10007977_067850</name>
</gene>
<reference evidence="6" key="2">
    <citation type="submission" date="2020-09" db="EMBL/GenBank/DDBJ databases">
        <authorList>
            <person name="Sun Q."/>
            <person name="Ohkuma M."/>
        </authorList>
    </citation>
    <scope>NUCLEOTIDE SEQUENCE</scope>
    <source>
        <strain evidence="6">JCM 19831</strain>
    </source>
</reference>
<dbReference type="PANTHER" id="PTHR30055:SF151">
    <property type="entry name" value="TRANSCRIPTIONAL REGULATORY PROTEIN"/>
    <property type="match status" value="1"/>
</dbReference>
<reference evidence="6" key="1">
    <citation type="journal article" date="2014" name="Int. J. Syst. Evol. Microbiol.">
        <title>Complete genome sequence of Corynebacterium casei LMG S-19264T (=DSM 44701T), isolated from a smear-ripened cheese.</title>
        <authorList>
            <consortium name="US DOE Joint Genome Institute (JGI-PGF)"/>
            <person name="Walter F."/>
            <person name="Albersmeier A."/>
            <person name="Kalinowski J."/>
            <person name="Ruckert C."/>
        </authorList>
    </citation>
    <scope>NUCLEOTIDE SEQUENCE</scope>
    <source>
        <strain evidence="6">JCM 19831</strain>
    </source>
</reference>
<keyword evidence="7" id="KW-1185">Reference proteome</keyword>
<keyword evidence="2 4" id="KW-0238">DNA-binding</keyword>
<dbReference type="EMBL" id="BMPI01000039">
    <property type="protein sequence ID" value="GGM56512.1"/>
    <property type="molecule type" value="Genomic_DNA"/>
</dbReference>
<dbReference type="RefSeq" id="WP_190254086.1">
    <property type="nucleotide sequence ID" value="NZ_BMPI01000039.1"/>
</dbReference>
<protein>
    <recommendedName>
        <fullName evidence="5">HTH tetR-type domain-containing protein</fullName>
    </recommendedName>
</protein>
<dbReference type="InterPro" id="IPR001647">
    <property type="entry name" value="HTH_TetR"/>
</dbReference>